<comment type="subcellular location">
    <subcellularLocation>
        <location evidence="1">Membrane</location>
        <topology evidence="1">Multi-pass membrane protein</topology>
    </subcellularLocation>
</comment>
<dbReference type="Proteomes" id="UP001168146">
    <property type="component" value="Unassembled WGS sequence"/>
</dbReference>
<evidence type="ECO:0000256" key="3">
    <source>
        <dbReference type="ARBA" id="ARBA00022989"/>
    </source>
</evidence>
<feature type="transmembrane region" description="Helical" evidence="6">
    <location>
        <begin position="86"/>
        <end position="108"/>
    </location>
</feature>
<keyword evidence="3 6" id="KW-1133">Transmembrane helix</keyword>
<accession>A0AAN6FRJ9</accession>
<organism evidence="7 9">
    <name type="scientific">Friedmanniomyces endolithicus</name>
    <dbReference type="NCBI Taxonomy" id="329885"/>
    <lineage>
        <taxon>Eukaryota</taxon>
        <taxon>Fungi</taxon>
        <taxon>Dikarya</taxon>
        <taxon>Ascomycota</taxon>
        <taxon>Pezizomycotina</taxon>
        <taxon>Dothideomycetes</taxon>
        <taxon>Dothideomycetidae</taxon>
        <taxon>Mycosphaerellales</taxon>
        <taxon>Teratosphaeriaceae</taxon>
        <taxon>Friedmanniomyces</taxon>
    </lineage>
</organism>
<dbReference type="Proteomes" id="UP001175353">
    <property type="component" value="Unassembled WGS sequence"/>
</dbReference>
<keyword evidence="10" id="KW-1185">Reference proteome</keyword>
<protein>
    <submittedName>
        <fullName evidence="7">Uncharacterized protein</fullName>
    </submittedName>
</protein>
<evidence type="ECO:0000313" key="9">
    <source>
        <dbReference type="Proteomes" id="UP001168146"/>
    </source>
</evidence>
<dbReference type="AlphaFoldDB" id="A0AAN6FRJ9"/>
<evidence type="ECO:0000256" key="4">
    <source>
        <dbReference type="ARBA" id="ARBA00023136"/>
    </source>
</evidence>
<comment type="caution">
    <text evidence="7">The sequence shown here is derived from an EMBL/GenBank/DDBJ whole genome shotgun (WGS) entry which is preliminary data.</text>
</comment>
<gene>
    <name evidence="7" type="ORF">LTR82_006377</name>
    <name evidence="8" type="ORF">LTR91_005560</name>
</gene>
<evidence type="ECO:0000256" key="5">
    <source>
        <dbReference type="ARBA" id="ARBA00034313"/>
    </source>
</evidence>
<evidence type="ECO:0000313" key="7">
    <source>
        <dbReference type="EMBL" id="KAK0322418.1"/>
    </source>
</evidence>
<proteinExistence type="inferred from homology"/>
<comment type="similarity">
    <text evidence="5">Belongs to the anthrone oxygenase family.</text>
</comment>
<evidence type="ECO:0000313" key="8">
    <source>
        <dbReference type="EMBL" id="KAK1000989.1"/>
    </source>
</evidence>
<keyword evidence="4 6" id="KW-0472">Membrane</keyword>
<dbReference type="EMBL" id="JAUJLE010000035">
    <property type="protein sequence ID" value="KAK1000989.1"/>
    <property type="molecule type" value="Genomic_DNA"/>
</dbReference>
<evidence type="ECO:0000256" key="6">
    <source>
        <dbReference type="SAM" id="Phobius"/>
    </source>
</evidence>
<name>A0AAN6FRJ9_9PEZI</name>
<evidence type="ECO:0000313" key="10">
    <source>
        <dbReference type="Proteomes" id="UP001175353"/>
    </source>
</evidence>
<reference evidence="8" key="2">
    <citation type="submission" date="2023-06" db="EMBL/GenBank/DDBJ databases">
        <title>Black Yeasts Isolated from many extreme environments.</title>
        <authorList>
            <person name="Coleine C."/>
            <person name="Stajich J.E."/>
            <person name="Selbmann L."/>
        </authorList>
    </citation>
    <scope>NUCLEOTIDE SEQUENCE</scope>
    <source>
        <strain evidence="8">CCFEE 5200</strain>
    </source>
</reference>
<dbReference type="GO" id="GO:0016020">
    <property type="term" value="C:membrane"/>
    <property type="evidence" value="ECO:0007669"/>
    <property type="project" value="UniProtKB-SubCell"/>
</dbReference>
<dbReference type="EMBL" id="JASUXU010000016">
    <property type="protein sequence ID" value="KAK0322418.1"/>
    <property type="molecule type" value="Genomic_DNA"/>
</dbReference>
<keyword evidence="2 6" id="KW-0812">Transmembrane</keyword>
<reference evidence="7" key="1">
    <citation type="submission" date="2021-12" db="EMBL/GenBank/DDBJ databases">
        <title>Black yeast isolated from Biological Soil Crust.</title>
        <authorList>
            <person name="Kurbessoian T."/>
        </authorList>
    </citation>
    <scope>NUCLEOTIDE SEQUENCE</scope>
    <source>
        <strain evidence="7">CCFEE 5208</strain>
    </source>
</reference>
<evidence type="ECO:0000256" key="1">
    <source>
        <dbReference type="ARBA" id="ARBA00004141"/>
    </source>
</evidence>
<dbReference type="PANTHER" id="PTHR35042">
    <property type="entry name" value="ANTHRONE OXYGENASE ENCC"/>
    <property type="match status" value="1"/>
</dbReference>
<sequence>MAPTGFQYIQIAFTLALAFLSGLSACFTLWVIPLLQLPRVPAQAKAAELTHLVTLGGRYLQPSSRMLGAASVGFTAWSYAVGNDLWGYYLLCFALLIPIAVWEIYMIFPINDRVAEMDQQMMKGGGEALNAEQERELSRLLDRWTKMHTVRFVLPGLAAIVSASAMSC</sequence>
<dbReference type="PANTHER" id="PTHR35042:SF1">
    <property type="entry name" value="DUF1772-DOMAIN-CONTAINING PROTEIN"/>
    <property type="match status" value="1"/>
</dbReference>
<evidence type="ECO:0000256" key="2">
    <source>
        <dbReference type="ARBA" id="ARBA00022692"/>
    </source>
</evidence>
<dbReference type="Pfam" id="PF08592">
    <property type="entry name" value="Anthrone_oxy"/>
    <property type="match status" value="1"/>
</dbReference>
<dbReference type="InterPro" id="IPR013901">
    <property type="entry name" value="Anthrone_oxy"/>
</dbReference>
<feature type="transmembrane region" description="Helical" evidence="6">
    <location>
        <begin position="12"/>
        <end position="32"/>
    </location>
</feature>